<comment type="caution">
    <text evidence="1">The sequence shown here is derived from an EMBL/GenBank/DDBJ whole genome shotgun (WGS) entry which is preliminary data.</text>
</comment>
<protein>
    <submittedName>
        <fullName evidence="1">Uncharacterized protein</fullName>
    </submittedName>
</protein>
<keyword evidence="2" id="KW-1185">Reference proteome</keyword>
<proteinExistence type="predicted"/>
<gene>
    <name evidence="1" type="ORF">HID58_080666</name>
</gene>
<dbReference type="Proteomes" id="UP000824890">
    <property type="component" value="Unassembled WGS sequence"/>
</dbReference>
<evidence type="ECO:0000313" key="2">
    <source>
        <dbReference type="Proteomes" id="UP000824890"/>
    </source>
</evidence>
<dbReference type="PANTHER" id="PTHR48242">
    <property type="entry name" value="BNAA02G09820D PROTEIN"/>
    <property type="match status" value="1"/>
</dbReference>
<feature type="non-terminal residue" evidence="1">
    <location>
        <position position="1"/>
    </location>
</feature>
<accession>A0ABQ7Y5K2</accession>
<reference evidence="1 2" key="1">
    <citation type="submission" date="2021-05" db="EMBL/GenBank/DDBJ databases">
        <title>Genome Assembly of Synthetic Allotetraploid Brassica napus Reveals Homoeologous Exchanges between Subgenomes.</title>
        <authorList>
            <person name="Davis J.T."/>
        </authorList>
    </citation>
    <scope>NUCLEOTIDE SEQUENCE [LARGE SCALE GENOMIC DNA]</scope>
    <source>
        <strain evidence="2">cv. Da-Ae</strain>
        <tissue evidence="1">Seedling</tissue>
    </source>
</reference>
<dbReference type="EMBL" id="JAGKQM010000018">
    <property type="protein sequence ID" value="KAH0863455.1"/>
    <property type="molecule type" value="Genomic_DNA"/>
</dbReference>
<organism evidence="1 2">
    <name type="scientific">Brassica napus</name>
    <name type="common">Rape</name>
    <dbReference type="NCBI Taxonomy" id="3708"/>
    <lineage>
        <taxon>Eukaryota</taxon>
        <taxon>Viridiplantae</taxon>
        <taxon>Streptophyta</taxon>
        <taxon>Embryophyta</taxon>
        <taxon>Tracheophyta</taxon>
        <taxon>Spermatophyta</taxon>
        <taxon>Magnoliopsida</taxon>
        <taxon>eudicotyledons</taxon>
        <taxon>Gunneridae</taxon>
        <taxon>Pentapetalae</taxon>
        <taxon>rosids</taxon>
        <taxon>malvids</taxon>
        <taxon>Brassicales</taxon>
        <taxon>Brassicaceae</taxon>
        <taxon>Brassiceae</taxon>
        <taxon>Brassica</taxon>
    </lineage>
</organism>
<sequence length="277" mass="30318">YTAALAKLTAGIIPRRQGDSNVVRVGGFVLPCPSPSSTIRSSPIPDFSSHLKSDGGDFSLELMWSDRNEGEDEDLGMDVCGEPMVILSPTSSQQEEDGNEKTETRLSLPRIVKPICSCHLALKDVRPNFLIKAQLTRLLDHSSPEKLHSATSSIMISVVILAELLVEYTTALAKLTADILPRREGDGNFIRIGNFSMYCPPRSSPVPDFSSHLIMISVVVITELLVEYTAALAKLTAGILPRRQGDRDVVRIGGFSLRYPPRPTTTIPDFSSHLVDF</sequence>
<dbReference type="PANTHER" id="PTHR48242:SF2">
    <property type="entry name" value="(RAPE) HYPOTHETICAL PROTEIN"/>
    <property type="match status" value="1"/>
</dbReference>
<evidence type="ECO:0000313" key="1">
    <source>
        <dbReference type="EMBL" id="KAH0863455.1"/>
    </source>
</evidence>
<name>A0ABQ7Y5K2_BRANA</name>